<dbReference type="InterPro" id="IPR036259">
    <property type="entry name" value="MFS_trans_sf"/>
</dbReference>
<evidence type="ECO:0000259" key="9">
    <source>
        <dbReference type="PROSITE" id="PS50850"/>
    </source>
</evidence>
<protein>
    <recommendedName>
        <fullName evidence="9">Major facilitator superfamily (MFS) profile domain-containing protein</fullName>
    </recommendedName>
</protein>
<name>A0A2N3NHE5_9PEZI</name>
<keyword evidence="2" id="KW-0813">Transport</keyword>
<feature type="transmembrane region" description="Helical" evidence="8">
    <location>
        <begin position="70"/>
        <end position="96"/>
    </location>
</feature>
<keyword evidence="5 8" id="KW-0472">Membrane</keyword>
<keyword evidence="3 8" id="KW-0812">Transmembrane</keyword>
<evidence type="ECO:0000256" key="6">
    <source>
        <dbReference type="ARBA" id="ARBA00023180"/>
    </source>
</evidence>
<dbReference type="PROSITE" id="PS50850">
    <property type="entry name" value="MFS"/>
    <property type="match status" value="1"/>
</dbReference>
<feature type="region of interest" description="Disordered" evidence="7">
    <location>
        <begin position="1"/>
        <end position="60"/>
    </location>
</feature>
<proteinExistence type="predicted"/>
<evidence type="ECO:0000313" key="10">
    <source>
        <dbReference type="EMBL" id="PKS11762.1"/>
    </source>
</evidence>
<feature type="compositionally biased region" description="Basic and acidic residues" evidence="7">
    <location>
        <begin position="24"/>
        <end position="35"/>
    </location>
</feature>
<gene>
    <name evidence="10" type="ORF">jhhlp_001751</name>
</gene>
<evidence type="ECO:0000313" key="11">
    <source>
        <dbReference type="Proteomes" id="UP000233524"/>
    </source>
</evidence>
<feature type="transmembrane region" description="Helical" evidence="8">
    <location>
        <begin position="460"/>
        <end position="485"/>
    </location>
</feature>
<evidence type="ECO:0000256" key="2">
    <source>
        <dbReference type="ARBA" id="ARBA00022448"/>
    </source>
</evidence>
<feature type="transmembrane region" description="Helical" evidence="8">
    <location>
        <begin position="226"/>
        <end position="246"/>
    </location>
</feature>
<dbReference type="Gene3D" id="1.20.1250.20">
    <property type="entry name" value="MFS general substrate transporter like domains"/>
    <property type="match status" value="1"/>
</dbReference>
<accession>A0A2N3NHE5</accession>
<dbReference type="InParanoid" id="A0A2N3NHE5"/>
<evidence type="ECO:0000256" key="5">
    <source>
        <dbReference type="ARBA" id="ARBA00023136"/>
    </source>
</evidence>
<dbReference type="PRINTS" id="PR01036">
    <property type="entry name" value="TCRTETB"/>
</dbReference>
<sequence>MAPVATSPEHKELSVSSETVSTTEDSKETMFESKNESITPAGEEQLAAESSTEEPKLDEPTEKQVYGWRFYAIFGALVAATLLSALDGAIVAVALPTIASTLETGPDYVWVANVYFLTGAVFQPLFGQMSDLWGRRWVFISILAIFVLGSGLCGGASSSQMLIAARAVQGVGAGGINMMVDLIVCDLVPMRDRAKFLGILFGIIGIFTAVGPLIGGALAQSGQWRWAFYLNLPIGAICIIITFFFLHVKSRADGTFLGKMRRIDWGGVFILTSSCIAVMYAVTYGGSLRSWQDPSVLAPLVVGLFLLLIVFVLFEGSSLVSEPVTPYHLFANRTSAAAFAITFLHSIMGLYMVYVYALYFQAVVGANQTMSGVYLMPTVIGFPIAVTVGGTLTTKFGRYRPIHLAGFAIMTLGCGLSSVLGVDSHPAMWVFFQLFLAIGNGLPMACLLPAVQARLKEADAALSTGTWAFIRSLGVIWGVTIPAAVFNNRFDQLLYTIEDEEARSQLSGGQAYAHATADLVNSFGGTVTDQVRDVYSQSIQKVWHIAIVFSGASFLLSLVEREISLRKELKTDFGLQEEKKGPEVAP</sequence>
<dbReference type="CDD" id="cd17502">
    <property type="entry name" value="MFS_Azr1_MDR_like"/>
    <property type="match status" value="1"/>
</dbReference>
<feature type="transmembrane region" description="Helical" evidence="8">
    <location>
        <begin position="108"/>
        <end position="126"/>
    </location>
</feature>
<evidence type="ECO:0000256" key="7">
    <source>
        <dbReference type="SAM" id="MobiDB-lite"/>
    </source>
</evidence>
<feature type="transmembrane region" description="Helical" evidence="8">
    <location>
        <begin position="163"/>
        <end position="184"/>
    </location>
</feature>
<dbReference type="Proteomes" id="UP000233524">
    <property type="component" value="Unassembled WGS sequence"/>
</dbReference>
<dbReference type="AlphaFoldDB" id="A0A2N3NHE5"/>
<dbReference type="InterPro" id="IPR020846">
    <property type="entry name" value="MFS_dom"/>
</dbReference>
<dbReference type="EMBL" id="NLAX01000005">
    <property type="protein sequence ID" value="PKS11762.1"/>
    <property type="molecule type" value="Genomic_DNA"/>
</dbReference>
<comment type="subcellular location">
    <subcellularLocation>
        <location evidence="1">Membrane</location>
        <topology evidence="1">Multi-pass membrane protein</topology>
    </subcellularLocation>
</comment>
<dbReference type="Pfam" id="PF07690">
    <property type="entry name" value="MFS_1"/>
    <property type="match status" value="1"/>
</dbReference>
<evidence type="ECO:0000256" key="8">
    <source>
        <dbReference type="SAM" id="Phobius"/>
    </source>
</evidence>
<feature type="transmembrane region" description="Helical" evidence="8">
    <location>
        <begin position="335"/>
        <end position="359"/>
    </location>
</feature>
<organism evidence="10 11">
    <name type="scientific">Lomentospora prolificans</name>
    <dbReference type="NCBI Taxonomy" id="41688"/>
    <lineage>
        <taxon>Eukaryota</taxon>
        <taxon>Fungi</taxon>
        <taxon>Dikarya</taxon>
        <taxon>Ascomycota</taxon>
        <taxon>Pezizomycotina</taxon>
        <taxon>Sordariomycetes</taxon>
        <taxon>Hypocreomycetidae</taxon>
        <taxon>Microascales</taxon>
        <taxon>Microascaceae</taxon>
        <taxon>Lomentospora</taxon>
    </lineage>
</organism>
<evidence type="ECO:0000256" key="1">
    <source>
        <dbReference type="ARBA" id="ARBA00004141"/>
    </source>
</evidence>
<feature type="transmembrane region" description="Helical" evidence="8">
    <location>
        <begin position="428"/>
        <end position="448"/>
    </location>
</feature>
<dbReference type="GO" id="GO:0005886">
    <property type="term" value="C:plasma membrane"/>
    <property type="evidence" value="ECO:0007669"/>
    <property type="project" value="TreeGrafter"/>
</dbReference>
<dbReference type="VEuPathDB" id="FungiDB:jhhlp_001751"/>
<dbReference type="InterPro" id="IPR011701">
    <property type="entry name" value="MFS"/>
</dbReference>
<keyword evidence="6" id="KW-0325">Glycoprotein</keyword>
<dbReference type="SUPFAM" id="SSF103473">
    <property type="entry name" value="MFS general substrate transporter"/>
    <property type="match status" value="1"/>
</dbReference>
<feature type="transmembrane region" description="Helical" evidence="8">
    <location>
        <begin position="404"/>
        <end position="422"/>
    </location>
</feature>
<reference evidence="10 11" key="1">
    <citation type="journal article" date="2017" name="G3 (Bethesda)">
        <title>First Draft Genome Sequence of the Pathogenic Fungus Lomentospora prolificans (Formerly Scedosporium prolificans).</title>
        <authorList>
            <person name="Luo R."/>
            <person name="Zimin A."/>
            <person name="Workman R."/>
            <person name="Fan Y."/>
            <person name="Pertea G."/>
            <person name="Grossman N."/>
            <person name="Wear M.P."/>
            <person name="Jia B."/>
            <person name="Miller H."/>
            <person name="Casadevall A."/>
            <person name="Timp W."/>
            <person name="Zhang S.X."/>
            <person name="Salzberg S.L."/>
        </authorList>
    </citation>
    <scope>NUCLEOTIDE SEQUENCE [LARGE SCALE GENOMIC DNA]</scope>
    <source>
        <strain evidence="10 11">JHH-5317</strain>
    </source>
</reference>
<feature type="compositionally biased region" description="Low complexity" evidence="7">
    <location>
        <begin position="14"/>
        <end position="23"/>
    </location>
</feature>
<feature type="transmembrane region" description="Helical" evidence="8">
    <location>
        <begin position="196"/>
        <end position="214"/>
    </location>
</feature>
<keyword evidence="4 8" id="KW-1133">Transmembrane helix</keyword>
<feature type="transmembrane region" description="Helical" evidence="8">
    <location>
        <begin position="267"/>
        <end position="284"/>
    </location>
</feature>
<dbReference type="OrthoDB" id="10021397at2759"/>
<evidence type="ECO:0000256" key="3">
    <source>
        <dbReference type="ARBA" id="ARBA00022692"/>
    </source>
</evidence>
<feature type="domain" description="Major facilitator superfamily (MFS) profile" evidence="9">
    <location>
        <begin position="73"/>
        <end position="568"/>
    </location>
</feature>
<feature type="transmembrane region" description="Helical" evidence="8">
    <location>
        <begin position="138"/>
        <end position="157"/>
    </location>
</feature>
<comment type="caution">
    <text evidence="10">The sequence shown here is derived from an EMBL/GenBank/DDBJ whole genome shotgun (WGS) entry which is preliminary data.</text>
</comment>
<keyword evidence="11" id="KW-1185">Reference proteome</keyword>
<dbReference type="PANTHER" id="PTHR23501:SF187">
    <property type="entry name" value="MAJOR FACILITATOR SUPERFAMILY (MFS) PROFILE DOMAIN-CONTAINING PROTEIN"/>
    <property type="match status" value="1"/>
</dbReference>
<dbReference type="GO" id="GO:0022857">
    <property type="term" value="F:transmembrane transporter activity"/>
    <property type="evidence" value="ECO:0007669"/>
    <property type="project" value="InterPro"/>
</dbReference>
<dbReference type="PANTHER" id="PTHR23501">
    <property type="entry name" value="MAJOR FACILITATOR SUPERFAMILY"/>
    <property type="match status" value="1"/>
</dbReference>
<feature type="transmembrane region" description="Helical" evidence="8">
    <location>
        <begin position="371"/>
        <end position="392"/>
    </location>
</feature>
<feature type="transmembrane region" description="Helical" evidence="8">
    <location>
        <begin position="296"/>
        <end position="314"/>
    </location>
</feature>
<evidence type="ECO:0000256" key="4">
    <source>
        <dbReference type="ARBA" id="ARBA00022989"/>
    </source>
</evidence>